<keyword evidence="5" id="KW-1185">Reference proteome</keyword>
<sequence length="767" mass="87688">MKKPTLLIIFLFIFANFAPAQEKVFYSSFRPQGWDIYLSKDDGKNFSKFTKHESLDYDAKISPDGKWVVFTSERNGRPQLFRKSTEGDSLPRLLVSSNSMQDQVDFSPDGKWMVFVSTHEGNSDIYKLPFSPSDTLDISEAVNLTNSKGGDFRPRFSHDGKKIAFSSDRAHETKPHPRLVFSLQRTGDIYVMNANGGDTKRLTYSENWEGSPVWSQDDREILYYSADYLFASGNKTFKLYKMSNTGTHAEQISPDGYSCLSPILKPNGDILFTGFLEQPNGFSILGLDPKTQKIDSTWVQPMNMLNVDYHDSGIMLYHGGETPPREPTNINDFRGDLLVKNSPQRINDLPNKALSLYGVRRSFAAPATPDGKIVYGVSEVNNFQEALSPFAYVILLLPFLAIFWFIFGIYKSIKKRKTIPFWKHIVFSVVALALVMFFIKYTDDQLFTYLLPLNKVKPFLFIFGALLLLLGALSYYRFTQKKKHYKPIAPLYRLYAFMFIPYGLLVLYAALMLSSFFNTEKDFYAVDYTTNEIKHLFNFKPDPDFNPQFSNIIDTKVTPDGKYLQFSVGGFRRSPEAKGGVYRYHLENKSLENVTDLESNTGFADYSEDNTVMVFRSGRTGNMDIYFEENGNTTNITDSPDKEAFPAISYDGNKIAYCSDVNGIDKEGIVKTMDIYMVERVNDGWSEPRQLTTFSGQEAHPHFSPDGEWLIYTTEEFGINDEQPLIQPFIFSPQMYGEISAIRLTDGKKFRLSHNKWEDGTPLWIKK</sequence>
<dbReference type="RefSeq" id="WP_154367529.1">
    <property type="nucleotide sequence ID" value="NZ_WKJH01000021.1"/>
</dbReference>
<evidence type="ECO:0000256" key="2">
    <source>
        <dbReference type="SAM" id="Phobius"/>
    </source>
</evidence>
<dbReference type="Gene3D" id="2.120.10.30">
    <property type="entry name" value="TolB, C-terminal domain"/>
    <property type="match status" value="4"/>
</dbReference>
<evidence type="ECO:0008006" key="6">
    <source>
        <dbReference type="Google" id="ProtNLM"/>
    </source>
</evidence>
<feature type="transmembrane region" description="Helical" evidence="2">
    <location>
        <begin position="490"/>
        <end position="511"/>
    </location>
</feature>
<gene>
    <name evidence="4" type="ORF">GJ691_12910</name>
</gene>
<dbReference type="PANTHER" id="PTHR36842">
    <property type="entry name" value="PROTEIN TOLB HOMOLOG"/>
    <property type="match status" value="1"/>
</dbReference>
<name>A0A6I2MQG1_9FLAO</name>
<dbReference type="PANTHER" id="PTHR36842:SF1">
    <property type="entry name" value="PROTEIN TOLB"/>
    <property type="match status" value="1"/>
</dbReference>
<comment type="caution">
    <text evidence="4">The sequence shown here is derived from an EMBL/GenBank/DDBJ whole genome shotgun (WGS) entry which is preliminary data.</text>
</comment>
<keyword evidence="2" id="KW-0812">Transmembrane</keyword>
<dbReference type="Pfam" id="PF07676">
    <property type="entry name" value="PD40"/>
    <property type="match status" value="6"/>
</dbReference>
<reference evidence="4 5" key="1">
    <citation type="submission" date="2019-11" db="EMBL/GenBank/DDBJ databases">
        <title>Maribacter lutea sp. nov., a marine bacterium isolated from intertidal sand.</title>
        <authorList>
            <person name="Liu A."/>
        </authorList>
    </citation>
    <scope>NUCLEOTIDE SEQUENCE [LARGE SCALE GENOMIC DNA]</scope>
    <source>
        <strain evidence="4 5">RZ05</strain>
    </source>
</reference>
<protein>
    <recommendedName>
        <fullName evidence="6">DUF5050 domain-containing protein</fullName>
    </recommendedName>
</protein>
<evidence type="ECO:0000256" key="1">
    <source>
        <dbReference type="ARBA" id="ARBA00009820"/>
    </source>
</evidence>
<dbReference type="Proteomes" id="UP000443153">
    <property type="component" value="Unassembled WGS sequence"/>
</dbReference>
<organism evidence="4 5">
    <name type="scientific">Maribacter luteus</name>
    <dbReference type="NCBI Taxonomy" id="2594478"/>
    <lineage>
        <taxon>Bacteria</taxon>
        <taxon>Pseudomonadati</taxon>
        <taxon>Bacteroidota</taxon>
        <taxon>Flavobacteriia</taxon>
        <taxon>Flavobacteriales</taxon>
        <taxon>Flavobacteriaceae</taxon>
        <taxon>Maribacter</taxon>
    </lineage>
</organism>
<feature type="chain" id="PRO_5026247917" description="DUF5050 domain-containing protein" evidence="3">
    <location>
        <begin position="21"/>
        <end position="767"/>
    </location>
</feature>
<keyword evidence="2" id="KW-0472">Membrane</keyword>
<evidence type="ECO:0000313" key="5">
    <source>
        <dbReference type="Proteomes" id="UP000443153"/>
    </source>
</evidence>
<keyword evidence="3" id="KW-0732">Signal</keyword>
<keyword evidence="2" id="KW-1133">Transmembrane helix</keyword>
<proteinExistence type="inferred from homology"/>
<feature type="transmembrane region" description="Helical" evidence="2">
    <location>
        <begin position="459"/>
        <end position="478"/>
    </location>
</feature>
<dbReference type="SUPFAM" id="SSF82171">
    <property type="entry name" value="DPP6 N-terminal domain-like"/>
    <property type="match status" value="1"/>
</dbReference>
<dbReference type="OrthoDB" id="9815657at2"/>
<evidence type="ECO:0000313" key="4">
    <source>
        <dbReference type="EMBL" id="MRX65059.1"/>
    </source>
</evidence>
<dbReference type="InterPro" id="IPR011659">
    <property type="entry name" value="WD40"/>
</dbReference>
<feature type="signal peptide" evidence="3">
    <location>
        <begin position="1"/>
        <end position="20"/>
    </location>
</feature>
<feature type="transmembrane region" description="Helical" evidence="2">
    <location>
        <begin position="421"/>
        <end position="439"/>
    </location>
</feature>
<comment type="similarity">
    <text evidence="1">Belongs to the TolB family.</text>
</comment>
<accession>A0A6I2MQG1</accession>
<dbReference type="AlphaFoldDB" id="A0A6I2MQG1"/>
<dbReference type="InterPro" id="IPR011042">
    <property type="entry name" value="6-blade_b-propeller_TolB-like"/>
</dbReference>
<evidence type="ECO:0000256" key="3">
    <source>
        <dbReference type="SAM" id="SignalP"/>
    </source>
</evidence>
<feature type="transmembrane region" description="Helical" evidence="2">
    <location>
        <begin position="390"/>
        <end position="409"/>
    </location>
</feature>
<dbReference type="SUPFAM" id="SSF69304">
    <property type="entry name" value="Tricorn protease N-terminal domain"/>
    <property type="match status" value="1"/>
</dbReference>
<dbReference type="EMBL" id="WKJH01000021">
    <property type="protein sequence ID" value="MRX65059.1"/>
    <property type="molecule type" value="Genomic_DNA"/>
</dbReference>